<evidence type="ECO:0008006" key="3">
    <source>
        <dbReference type="Google" id="ProtNLM"/>
    </source>
</evidence>
<dbReference type="Gene3D" id="2.160.20.110">
    <property type="match status" value="1"/>
</dbReference>
<gene>
    <name evidence="2" type="ORF">LCGC14_3036340</name>
</gene>
<dbReference type="AlphaFoldDB" id="A0A0F8YYW8"/>
<evidence type="ECO:0000313" key="2">
    <source>
        <dbReference type="EMBL" id="KKK59244.1"/>
    </source>
</evidence>
<comment type="caution">
    <text evidence="2">The sequence shown here is derived from an EMBL/GenBank/DDBJ whole genome shotgun (WGS) entry which is preliminary data.</text>
</comment>
<proteinExistence type="predicted"/>
<sequence>MTGSGTQGDPYIISDVDDLQAIENNLGSYYELGSDIDASATSGWNAVYQEYTSAGSSFSAIRGDLWIAQTFSPPVSHVITSVEIKARRQGFPGTITVSIKATDGNGQPTEADLASGTTDGDTFISDVGDPPGEWREISLGGGTSLTGGQKYAIVIRALTGDESNNLQWRLDSSSPTYTGGNREVSLNASTTWTTFSNHDLLFKVHGTGGAAGFVPIGNPTHGNFTGQLDGKGNKITDLFANRPIGIGFAVGGLFYNNAGTIKNLGIEDCDITGGSAAALIGWTNTGTITKCYVTGAVKAGNSGGFIAGFAVINE</sequence>
<protein>
    <recommendedName>
        <fullName evidence="3">GLUG domain-containing protein</fullName>
    </recommendedName>
</protein>
<organism evidence="2">
    <name type="scientific">marine sediment metagenome</name>
    <dbReference type="NCBI Taxonomy" id="412755"/>
    <lineage>
        <taxon>unclassified sequences</taxon>
        <taxon>metagenomes</taxon>
        <taxon>ecological metagenomes</taxon>
    </lineage>
</organism>
<reference evidence="2" key="1">
    <citation type="journal article" date="2015" name="Nature">
        <title>Complex archaea that bridge the gap between prokaryotes and eukaryotes.</title>
        <authorList>
            <person name="Spang A."/>
            <person name="Saw J.H."/>
            <person name="Jorgensen S.L."/>
            <person name="Zaremba-Niedzwiedzka K."/>
            <person name="Martijn J."/>
            <person name="Lind A.E."/>
            <person name="van Eijk R."/>
            <person name="Schleper C."/>
            <person name="Guy L."/>
            <person name="Ettema T.J."/>
        </authorList>
    </citation>
    <scope>NUCLEOTIDE SEQUENCE</scope>
</reference>
<evidence type="ECO:0000256" key="1">
    <source>
        <dbReference type="SAM" id="MobiDB-lite"/>
    </source>
</evidence>
<name>A0A0F8YYW8_9ZZZZ</name>
<dbReference type="EMBL" id="LAZR01063578">
    <property type="protein sequence ID" value="KKK59244.1"/>
    <property type="molecule type" value="Genomic_DNA"/>
</dbReference>
<feature type="region of interest" description="Disordered" evidence="1">
    <location>
        <begin position="100"/>
        <end position="121"/>
    </location>
</feature>
<feature type="non-terminal residue" evidence="2">
    <location>
        <position position="314"/>
    </location>
</feature>
<accession>A0A0F8YYW8</accession>